<dbReference type="OrthoDB" id="1004111at2"/>
<gene>
    <name evidence="4" type="ORF">B0I21_102139</name>
</gene>
<evidence type="ECO:0000313" key="5">
    <source>
        <dbReference type="Proteomes" id="UP000294752"/>
    </source>
</evidence>
<accession>A0A4R7D428</accession>
<organism evidence="4 5">
    <name type="scientific">Sphingobacterium paludis</name>
    <dbReference type="NCBI Taxonomy" id="1476465"/>
    <lineage>
        <taxon>Bacteria</taxon>
        <taxon>Pseudomonadati</taxon>
        <taxon>Bacteroidota</taxon>
        <taxon>Sphingobacteriia</taxon>
        <taxon>Sphingobacteriales</taxon>
        <taxon>Sphingobacteriaceae</taxon>
        <taxon>Sphingobacterium</taxon>
    </lineage>
</organism>
<dbReference type="Pfam" id="PF17165">
    <property type="entry name" value="DUF5121"/>
    <property type="match status" value="1"/>
</dbReference>
<name>A0A4R7D428_9SPHI</name>
<dbReference type="InterPro" id="IPR033429">
    <property type="entry name" value="DUF5125"/>
</dbReference>
<dbReference type="Pfam" id="PF17163">
    <property type="entry name" value="DUF5125"/>
    <property type="match status" value="1"/>
</dbReference>
<feature type="domain" description="DUF5016" evidence="1">
    <location>
        <begin position="1"/>
        <end position="119"/>
    </location>
</feature>
<feature type="domain" description="DUF5125" evidence="2">
    <location>
        <begin position="126"/>
        <end position="307"/>
    </location>
</feature>
<sequence>MRKHVQHILLLLALASLWACKEEYRYPLEGGKPTLAVEELATSAHFGDSLSFRLAVADDGTELSTVKAQLYFSGDKVAETIIRTKSYGNYTAKIYVPFYKDIPNGTAELRFILENVGMVKVEETKELALTRPDFPFLNLITDTETIRLERMGNNQYTVTKELPQKVKGYIQAPAFGTHGNTLNFGWENERVTQGSTQQIPFSYLSPGEYSLSFNTLTYAASPFQSYKVNGNEMRMLDDSHYTADLTLAANQEIAFTDFPSLDNWWLDTDFMRQENGRIQFQASPGKYRITADFDRRYFIVEAMTGNNLATLHADGTGAIWIIGEGIGKPSLGNQVGWTTEKALCLAPIGGKKYRITVVAGENISTNSINFKFFHQKGWGGEFKNDGLASNSDVIFVGNGSNGRDPGNLGIVSGKQLLNGATYELTVDLSGGNDKAVLTVVRK</sequence>
<dbReference type="Proteomes" id="UP000294752">
    <property type="component" value="Unassembled WGS sequence"/>
</dbReference>
<dbReference type="AlphaFoldDB" id="A0A4R7D428"/>
<evidence type="ECO:0000259" key="3">
    <source>
        <dbReference type="Pfam" id="PF17165"/>
    </source>
</evidence>
<dbReference type="RefSeq" id="WP_133639125.1">
    <property type="nucleotide sequence ID" value="NZ_SNZV01000002.1"/>
</dbReference>
<protein>
    <submittedName>
        <fullName evidence="4">Uncharacterized protein DUF5016</fullName>
    </submittedName>
</protein>
<keyword evidence="5" id="KW-1185">Reference proteome</keyword>
<comment type="caution">
    <text evidence="4">The sequence shown here is derived from an EMBL/GenBank/DDBJ whole genome shotgun (WGS) entry which is preliminary data.</text>
</comment>
<dbReference type="InterPro" id="IPR032184">
    <property type="entry name" value="DUF5016"/>
</dbReference>
<evidence type="ECO:0000313" key="4">
    <source>
        <dbReference type="EMBL" id="TDS15823.1"/>
    </source>
</evidence>
<evidence type="ECO:0000259" key="1">
    <source>
        <dbReference type="Pfam" id="PF16408"/>
    </source>
</evidence>
<reference evidence="4 5" key="1">
    <citation type="submission" date="2019-03" db="EMBL/GenBank/DDBJ databases">
        <title>Genomic Encyclopedia of Type Strains, Phase III (KMG-III): the genomes of soil and plant-associated and newly described type strains.</title>
        <authorList>
            <person name="Whitman W."/>
        </authorList>
    </citation>
    <scope>NUCLEOTIDE SEQUENCE [LARGE SCALE GENOMIC DNA]</scope>
    <source>
        <strain evidence="4 5">CGMCC 1.12801</strain>
    </source>
</reference>
<dbReference type="InterPro" id="IPR033430">
    <property type="entry name" value="DUF5121"/>
</dbReference>
<evidence type="ECO:0000259" key="2">
    <source>
        <dbReference type="Pfam" id="PF17163"/>
    </source>
</evidence>
<feature type="domain" description="DUF5121" evidence="3">
    <location>
        <begin position="314"/>
        <end position="428"/>
    </location>
</feature>
<dbReference type="EMBL" id="SNZV01000002">
    <property type="protein sequence ID" value="TDS15823.1"/>
    <property type="molecule type" value="Genomic_DNA"/>
</dbReference>
<dbReference type="Pfam" id="PF16408">
    <property type="entry name" value="DUF5016"/>
    <property type="match status" value="1"/>
</dbReference>
<proteinExistence type="predicted"/>